<evidence type="ECO:0000256" key="7">
    <source>
        <dbReference type="SAM" id="MobiDB-lite"/>
    </source>
</evidence>
<accession>A0ABQ8WG47</accession>
<feature type="compositionally biased region" description="Basic and acidic residues" evidence="7">
    <location>
        <begin position="680"/>
        <end position="692"/>
    </location>
</feature>
<organism evidence="9 10">
    <name type="scientific">Penicillium chrysogenum</name>
    <name type="common">Penicillium notatum</name>
    <dbReference type="NCBI Taxonomy" id="5076"/>
    <lineage>
        <taxon>Eukaryota</taxon>
        <taxon>Fungi</taxon>
        <taxon>Dikarya</taxon>
        <taxon>Ascomycota</taxon>
        <taxon>Pezizomycotina</taxon>
        <taxon>Eurotiomycetes</taxon>
        <taxon>Eurotiomycetidae</taxon>
        <taxon>Eurotiales</taxon>
        <taxon>Aspergillaceae</taxon>
        <taxon>Penicillium</taxon>
        <taxon>Penicillium chrysogenum species complex</taxon>
    </lineage>
</organism>
<keyword evidence="2" id="KW-0813">Transport</keyword>
<feature type="compositionally biased region" description="Polar residues" evidence="7">
    <location>
        <begin position="696"/>
        <end position="708"/>
    </location>
</feature>
<dbReference type="PANTHER" id="PTHR23502">
    <property type="entry name" value="MAJOR FACILITATOR SUPERFAMILY"/>
    <property type="match status" value="1"/>
</dbReference>
<dbReference type="SUPFAM" id="SSF103473">
    <property type="entry name" value="MFS general substrate transporter"/>
    <property type="match status" value="1"/>
</dbReference>
<dbReference type="Pfam" id="PF07690">
    <property type="entry name" value="MFS_1"/>
    <property type="match status" value="1"/>
</dbReference>
<name>A0ABQ8WG47_PENCH</name>
<feature type="transmembrane region" description="Helical" evidence="8">
    <location>
        <begin position="387"/>
        <end position="408"/>
    </location>
</feature>
<dbReference type="Gene3D" id="4.10.60.10">
    <property type="entry name" value="Zinc finger, CCHC-type"/>
    <property type="match status" value="1"/>
</dbReference>
<reference evidence="9 10" key="1">
    <citation type="journal article" date="2023" name="IMA Fungus">
        <title>Comparative genomic study of the Penicillium genus elucidates a diverse pangenome and 15 lateral gene transfer events.</title>
        <authorList>
            <person name="Petersen C."/>
            <person name="Sorensen T."/>
            <person name="Nielsen M.R."/>
            <person name="Sondergaard T.E."/>
            <person name="Sorensen J.L."/>
            <person name="Fitzpatrick D.A."/>
            <person name="Frisvad J.C."/>
            <person name="Nielsen K.L."/>
        </authorList>
    </citation>
    <scope>NUCLEOTIDE SEQUENCE [LARGE SCALE GENOMIC DNA]</scope>
    <source>
        <strain evidence="9 10">IBT 3361</strain>
    </source>
</reference>
<feature type="region of interest" description="Disordered" evidence="7">
    <location>
        <begin position="675"/>
        <end position="708"/>
    </location>
</feature>
<evidence type="ECO:0000256" key="4">
    <source>
        <dbReference type="ARBA" id="ARBA00022692"/>
    </source>
</evidence>
<keyword evidence="4 8" id="KW-0812">Transmembrane</keyword>
<keyword evidence="3" id="KW-1003">Cell membrane</keyword>
<keyword evidence="6 8" id="KW-0472">Membrane</keyword>
<keyword evidence="10" id="KW-1185">Reference proteome</keyword>
<comment type="caution">
    <text evidence="9">The sequence shown here is derived from an EMBL/GenBank/DDBJ whole genome shotgun (WGS) entry which is preliminary data.</text>
</comment>
<protein>
    <submittedName>
        <fullName evidence="9">MFS general substrate transporter</fullName>
    </submittedName>
</protein>
<dbReference type="InterPro" id="IPR036875">
    <property type="entry name" value="Znf_CCHC_sf"/>
</dbReference>
<comment type="subcellular location">
    <subcellularLocation>
        <location evidence="1">Cell membrane</location>
        <topology evidence="1">Multi-pass membrane protein</topology>
    </subcellularLocation>
</comment>
<dbReference type="PANTHER" id="PTHR23502:SF186">
    <property type="entry name" value="MAJOR FACILITATOR SUPERFAMILY (MFS) PROFILE DOMAIN-CONTAINING PROTEIN"/>
    <property type="match status" value="1"/>
</dbReference>
<evidence type="ECO:0000256" key="2">
    <source>
        <dbReference type="ARBA" id="ARBA00022448"/>
    </source>
</evidence>
<evidence type="ECO:0000256" key="8">
    <source>
        <dbReference type="SAM" id="Phobius"/>
    </source>
</evidence>
<feature type="transmembrane region" description="Helical" evidence="8">
    <location>
        <begin position="501"/>
        <end position="523"/>
    </location>
</feature>
<evidence type="ECO:0000313" key="9">
    <source>
        <dbReference type="EMBL" id="KAJ5264579.1"/>
    </source>
</evidence>
<proteinExistence type="predicted"/>
<feature type="region of interest" description="Disordered" evidence="7">
    <location>
        <begin position="267"/>
        <end position="307"/>
    </location>
</feature>
<dbReference type="SUPFAM" id="SSF57756">
    <property type="entry name" value="Retrovirus zinc finger-like domains"/>
    <property type="match status" value="1"/>
</dbReference>
<evidence type="ECO:0000313" key="10">
    <source>
        <dbReference type="Proteomes" id="UP001220256"/>
    </source>
</evidence>
<dbReference type="Proteomes" id="UP001220256">
    <property type="component" value="Unassembled WGS sequence"/>
</dbReference>
<evidence type="ECO:0000256" key="1">
    <source>
        <dbReference type="ARBA" id="ARBA00004651"/>
    </source>
</evidence>
<dbReference type="InterPro" id="IPR036259">
    <property type="entry name" value="MFS_trans_sf"/>
</dbReference>
<feature type="transmembrane region" description="Helical" evidence="8">
    <location>
        <begin position="632"/>
        <end position="658"/>
    </location>
</feature>
<evidence type="ECO:0000256" key="6">
    <source>
        <dbReference type="ARBA" id="ARBA00023136"/>
    </source>
</evidence>
<evidence type="ECO:0000256" key="5">
    <source>
        <dbReference type="ARBA" id="ARBA00022989"/>
    </source>
</evidence>
<feature type="transmembrane region" description="Helical" evidence="8">
    <location>
        <begin position="544"/>
        <end position="564"/>
    </location>
</feature>
<keyword evidence="5 8" id="KW-1133">Transmembrane helix</keyword>
<sequence>MTRRDRVVTAIEPLTGSHNFAAWERPMTSYLKARQVRDVVSGDLQRPDCLLKYAKPITAHIHPLVEPHLNGAVRQRAIEARLEGEVQAFAAPPIHVAGLGTSHGLWNELEERYRRMQLASFCELFAQLRETSGERSIGDKAHIAILPTQIGPEYIPVVDAIQNDKDPVNPTTIGNRVSNAEQTIGRKESPAPLQGAPVPSINAVQRNPNKCTYCKKRGHVVAECWKKQREMPPPRDHALKAARSECFRLTKKRHAEYTVKPERISAGPADFLGSEDQHCEEEGDDPLYSRTAIPVVPGHGGRSSRSRRDWYREAHAPGAVQLTPGVKGCVLRATRRDKPDQRAEAVARPLLGGGAPAERLCATPRTDGGDRLPCGGGSDPLQRANAMAGFSAMVYVGPALGPVIAGFLELNKNWRWSLFVLLWLGGATAIVMLTIPETYAPIILYNKVKRTRKANIPGYENVKAQVEDSDRTLMAIYKVALTRPWVILFDPHLPHSGVGELPLVGTVIGAVIGGLIVLADTWVRQRRIEKGKKKIEDTVPEDRLTLAMIGGILFPATMFWFAWSAEYNDVHWIVPTLAGCFLSSALLLIFVAYLNYLVDCYLMYAASAVAANTIARSACGAAAPLFTDQMFSALGVGGGGSLIGGVATLLAFIPFLFYKYGKQVRIRSRFAPMSHTRTQKKSDEEAGPENDHIQIPVSSRSDTESSIS</sequence>
<evidence type="ECO:0000256" key="3">
    <source>
        <dbReference type="ARBA" id="ARBA00022475"/>
    </source>
</evidence>
<feature type="transmembrane region" description="Helical" evidence="8">
    <location>
        <begin position="570"/>
        <end position="594"/>
    </location>
</feature>
<feature type="transmembrane region" description="Helical" evidence="8">
    <location>
        <begin position="601"/>
        <end position="626"/>
    </location>
</feature>
<dbReference type="EMBL" id="JAPVEB010000004">
    <property type="protein sequence ID" value="KAJ5264579.1"/>
    <property type="molecule type" value="Genomic_DNA"/>
</dbReference>
<dbReference type="InterPro" id="IPR011701">
    <property type="entry name" value="MFS"/>
</dbReference>
<feature type="transmembrane region" description="Helical" evidence="8">
    <location>
        <begin position="415"/>
        <end position="435"/>
    </location>
</feature>
<gene>
    <name evidence="9" type="ORF">N7505_007372</name>
</gene>
<dbReference type="Gene3D" id="1.20.1250.20">
    <property type="entry name" value="MFS general substrate transporter like domains"/>
    <property type="match status" value="1"/>
</dbReference>